<comment type="caution">
    <text evidence="1">The sequence shown here is derived from an EMBL/GenBank/DDBJ whole genome shotgun (WGS) entry which is preliminary data.</text>
</comment>
<proteinExistence type="predicted"/>
<organism evidence="1 2">
    <name type="scientific">Afipia broomeae ATCC 49717</name>
    <dbReference type="NCBI Taxonomy" id="883078"/>
    <lineage>
        <taxon>Bacteria</taxon>
        <taxon>Pseudomonadati</taxon>
        <taxon>Pseudomonadota</taxon>
        <taxon>Alphaproteobacteria</taxon>
        <taxon>Hyphomicrobiales</taxon>
        <taxon>Nitrobacteraceae</taxon>
        <taxon>Afipia</taxon>
    </lineage>
</organism>
<dbReference type="eggNOG" id="ENOG5031HIQ">
    <property type="taxonomic scope" value="Bacteria"/>
</dbReference>
<accession>K8P8W9</accession>
<dbReference type="HOGENOM" id="CLU_1500466_0_0_5"/>
<evidence type="ECO:0000313" key="1">
    <source>
        <dbReference type="EMBL" id="EKS36080.1"/>
    </source>
</evidence>
<gene>
    <name evidence="1" type="ORF">HMPREF9695_02498</name>
</gene>
<dbReference type="RefSeq" id="WP_006021196.1">
    <property type="nucleotide sequence ID" value="NZ_KB375283.1"/>
</dbReference>
<evidence type="ECO:0000313" key="2">
    <source>
        <dbReference type="Proteomes" id="UP000001096"/>
    </source>
</evidence>
<keyword evidence="2" id="KW-1185">Reference proteome</keyword>
<sequence>MSADLDAACTKVGRYLYEFALLEREINASIVQILDLKSDAADVVSHSLDFFKKVNLLKIVANETAPKEDVDGLQDLFNDIAKLNEGRILMAHGAFEPAPNDAVQFRVTSARGGAVKVRDPLWDKKQFEDAYAKLQRTRESVKRVRPSLTVTISLEGKSELLSAYTYGSLMSAGVGGSYY</sequence>
<reference evidence="1 2" key="1">
    <citation type="submission" date="2012-04" db="EMBL/GenBank/DDBJ databases">
        <title>The Genome Sequence of Afipia broomeae ATCC 49717.</title>
        <authorList>
            <consortium name="The Broad Institute Genome Sequencing Platform"/>
            <person name="Earl A."/>
            <person name="Ward D."/>
            <person name="Feldgarden M."/>
            <person name="Gevers D."/>
            <person name="Huys G."/>
            <person name="Walker B."/>
            <person name="Young S.K."/>
            <person name="Zeng Q."/>
            <person name="Gargeya S."/>
            <person name="Fitzgerald M."/>
            <person name="Haas B."/>
            <person name="Abouelleil A."/>
            <person name="Alvarado L."/>
            <person name="Arachchi H.M."/>
            <person name="Berlin A."/>
            <person name="Chapman S.B."/>
            <person name="Goldberg J."/>
            <person name="Griggs A."/>
            <person name="Gujja S."/>
            <person name="Hansen M."/>
            <person name="Howarth C."/>
            <person name="Imamovic A."/>
            <person name="Larimer J."/>
            <person name="McCowen C."/>
            <person name="Montmayeur A."/>
            <person name="Murphy C."/>
            <person name="Neiman D."/>
            <person name="Pearson M."/>
            <person name="Priest M."/>
            <person name="Roberts A."/>
            <person name="Saif S."/>
            <person name="Shea T."/>
            <person name="Sisk P."/>
            <person name="Sykes S."/>
            <person name="Wortman J."/>
            <person name="Nusbaum C."/>
            <person name="Birren B."/>
        </authorList>
    </citation>
    <scope>NUCLEOTIDE SEQUENCE [LARGE SCALE GENOMIC DNA]</scope>
    <source>
        <strain evidence="1 2">ATCC 49717</strain>
    </source>
</reference>
<dbReference type="PATRIC" id="fig|883078.3.peg.2570"/>
<name>K8P8W9_9BRAD</name>
<dbReference type="AlphaFoldDB" id="K8P8W9"/>
<protein>
    <submittedName>
        <fullName evidence="1">Uncharacterized protein</fullName>
    </submittedName>
</protein>
<dbReference type="Proteomes" id="UP000001096">
    <property type="component" value="Unassembled WGS sequence"/>
</dbReference>
<dbReference type="EMBL" id="AGWX01000004">
    <property type="protein sequence ID" value="EKS36080.1"/>
    <property type="molecule type" value="Genomic_DNA"/>
</dbReference>